<feature type="transmembrane region" description="Helical" evidence="7">
    <location>
        <begin position="15"/>
        <end position="39"/>
    </location>
</feature>
<evidence type="ECO:0000256" key="3">
    <source>
        <dbReference type="ARBA" id="ARBA00022692"/>
    </source>
</evidence>
<evidence type="ECO:0000259" key="8">
    <source>
        <dbReference type="Pfam" id="PF01618"/>
    </source>
</evidence>
<evidence type="ECO:0000313" key="10">
    <source>
        <dbReference type="Proteomes" id="UP000011021"/>
    </source>
</evidence>
<evidence type="ECO:0000256" key="6">
    <source>
        <dbReference type="RuleBase" id="RU004057"/>
    </source>
</evidence>
<dbReference type="AlphaFoldDB" id="E7S042"/>
<reference evidence="9 10" key="1">
    <citation type="submission" date="2010-12" db="EMBL/GenBank/DDBJ databases">
        <authorList>
            <person name="Muzny D."/>
            <person name="Qin X."/>
            <person name="Deng J."/>
            <person name="Jiang H."/>
            <person name="Liu Y."/>
            <person name="Qu J."/>
            <person name="Song X.-Z."/>
            <person name="Zhang L."/>
            <person name="Thornton R."/>
            <person name="Coyle M."/>
            <person name="Francisco L."/>
            <person name="Jackson L."/>
            <person name="Javaid M."/>
            <person name="Korchina V."/>
            <person name="Kovar C."/>
            <person name="Mata R."/>
            <person name="Mathew T."/>
            <person name="Ngo R."/>
            <person name="Nguyen L."/>
            <person name="Nguyen N."/>
            <person name="Okwuonu G."/>
            <person name="Ongeri F."/>
            <person name="Pham C."/>
            <person name="Simmons D."/>
            <person name="Wilczek-Boney K."/>
            <person name="Hale W."/>
            <person name="Jakkamsetti A."/>
            <person name="Pham P."/>
            <person name="Ruth R."/>
            <person name="San Lucas F."/>
            <person name="Warren J."/>
            <person name="Zhang J."/>
            <person name="Zhao Z."/>
            <person name="Zhou C."/>
            <person name="Zhu D."/>
            <person name="Lee S."/>
            <person name="Bess C."/>
            <person name="Blankenburg K."/>
            <person name="Forbes L."/>
            <person name="Fu Q."/>
            <person name="Gubbala S."/>
            <person name="Hirani K."/>
            <person name="Jayaseelan J.C."/>
            <person name="Lara F."/>
            <person name="Munidasa M."/>
            <person name="Palculict T."/>
            <person name="Patil S."/>
            <person name="Pu L.-L."/>
            <person name="Saada N."/>
            <person name="Tang L."/>
            <person name="Weissenberger G."/>
            <person name="Zhu Y."/>
            <person name="Hemphill L."/>
            <person name="Shang Y."/>
            <person name="Youmans B."/>
            <person name="Ayvaz T."/>
            <person name="Ross M."/>
            <person name="Santibanez J."/>
            <person name="Aqrawi P."/>
            <person name="Gross S."/>
            <person name="Joshi V."/>
            <person name="Fowler G."/>
            <person name="Nazareth L."/>
            <person name="Reid J."/>
            <person name="Worley K."/>
            <person name="Petrosino J."/>
            <person name="Highlander S."/>
            <person name="Gibbs R."/>
        </authorList>
    </citation>
    <scope>NUCLEOTIDE SEQUENCE [LARGE SCALE GENOMIC DNA]</scope>
    <source>
        <strain evidence="9 10">ATCC 51599</strain>
    </source>
</reference>
<evidence type="ECO:0000256" key="7">
    <source>
        <dbReference type="SAM" id="Phobius"/>
    </source>
</evidence>
<keyword evidence="6" id="KW-0653">Protein transport</keyword>
<keyword evidence="3 7" id="KW-0812">Transmembrane</keyword>
<keyword evidence="10" id="KW-1185">Reference proteome</keyword>
<comment type="caution">
    <text evidence="9">The sequence shown here is derived from an EMBL/GenBank/DDBJ whole genome shotgun (WGS) entry which is preliminary data.</text>
</comment>
<evidence type="ECO:0000256" key="2">
    <source>
        <dbReference type="ARBA" id="ARBA00022475"/>
    </source>
</evidence>
<dbReference type="Proteomes" id="UP000011021">
    <property type="component" value="Unassembled WGS sequence"/>
</dbReference>
<evidence type="ECO:0000313" key="9">
    <source>
        <dbReference type="EMBL" id="EFV94191.1"/>
    </source>
</evidence>
<feature type="domain" description="MotA/TolQ/ExbB proton channel" evidence="8">
    <location>
        <begin position="80"/>
        <end position="144"/>
    </location>
</feature>
<dbReference type="GO" id="GO:0005886">
    <property type="term" value="C:plasma membrane"/>
    <property type="evidence" value="ECO:0007669"/>
    <property type="project" value="UniProtKB-SubCell"/>
</dbReference>
<keyword evidence="2" id="KW-1003">Cell membrane</keyword>
<organism evidence="9 10">
    <name type="scientific">Lautropia mirabilis ATCC 51599</name>
    <dbReference type="NCBI Taxonomy" id="887898"/>
    <lineage>
        <taxon>Bacteria</taxon>
        <taxon>Pseudomonadati</taxon>
        <taxon>Pseudomonadota</taxon>
        <taxon>Betaproteobacteria</taxon>
        <taxon>Burkholderiales</taxon>
        <taxon>Burkholderiaceae</taxon>
        <taxon>Lautropia</taxon>
    </lineage>
</organism>
<evidence type="ECO:0000256" key="4">
    <source>
        <dbReference type="ARBA" id="ARBA00022989"/>
    </source>
</evidence>
<sequence>MSSLEQLLYGISQLFLGPVLLAVLLLFGYAFHALGAFLMQAHQRSRARRLGSLEGHELLLAHARDTSLTDDELEALALKRMERARIVSRVAPMLGLVATMIPMGPALQSLADGQFADMSRSLTVAFSAVILALIAAAITYATVHVRRRWYAQDLLAVQRKRTGDSQK</sequence>
<keyword evidence="5 7" id="KW-0472">Membrane</keyword>
<proteinExistence type="inferred from homology"/>
<feature type="transmembrane region" description="Helical" evidence="7">
    <location>
        <begin position="124"/>
        <end position="143"/>
    </location>
</feature>
<dbReference type="GO" id="GO:0015031">
    <property type="term" value="P:protein transport"/>
    <property type="evidence" value="ECO:0007669"/>
    <property type="project" value="UniProtKB-KW"/>
</dbReference>
<dbReference type="EMBL" id="AEQP01000022">
    <property type="protein sequence ID" value="EFV94191.1"/>
    <property type="molecule type" value="Genomic_DNA"/>
</dbReference>
<evidence type="ECO:0000256" key="5">
    <source>
        <dbReference type="ARBA" id="ARBA00023136"/>
    </source>
</evidence>
<gene>
    <name evidence="9" type="ORF">HMPREF0551_2306</name>
</gene>
<evidence type="ECO:0000256" key="1">
    <source>
        <dbReference type="ARBA" id="ARBA00004651"/>
    </source>
</evidence>
<comment type="similarity">
    <text evidence="6">Belongs to the exbB/tolQ family.</text>
</comment>
<dbReference type="InterPro" id="IPR002898">
    <property type="entry name" value="MotA_ExbB_proton_chnl"/>
</dbReference>
<accession>E7S042</accession>
<comment type="subcellular location">
    <subcellularLocation>
        <location evidence="1">Cell membrane</location>
        <topology evidence="1">Multi-pass membrane protein</topology>
    </subcellularLocation>
    <subcellularLocation>
        <location evidence="6">Membrane</location>
        <topology evidence="6">Multi-pass membrane protein</topology>
    </subcellularLocation>
</comment>
<keyword evidence="6" id="KW-0813">Transport</keyword>
<dbReference type="STRING" id="887898.HMPREF0551_2306"/>
<name>E7S042_9BURK</name>
<dbReference type="Pfam" id="PF01618">
    <property type="entry name" value="MotA_ExbB"/>
    <property type="match status" value="1"/>
</dbReference>
<keyword evidence="4 7" id="KW-1133">Transmembrane helix</keyword>
<dbReference type="HOGENOM" id="CLU_088835_2_0_4"/>
<protein>
    <recommendedName>
        <fullName evidence="8">MotA/TolQ/ExbB proton channel domain-containing protein</fullName>
    </recommendedName>
</protein>
<dbReference type="eggNOG" id="COG0811">
    <property type="taxonomic scope" value="Bacteria"/>
</dbReference>
<dbReference type="RefSeq" id="WP_005674725.1">
    <property type="nucleotide sequence ID" value="NZ_CP146288.1"/>
</dbReference>
<feature type="transmembrane region" description="Helical" evidence="7">
    <location>
        <begin position="86"/>
        <end position="104"/>
    </location>
</feature>